<reference evidence="6" key="2">
    <citation type="submission" date="2012-08" db="EMBL/GenBank/DDBJ databases">
        <title>Genome sequence of Kazachstania naganishii.</title>
        <authorList>
            <person name="Gordon J.L."/>
            <person name="Armisen D."/>
            <person name="Proux-Wera E."/>
            <person name="OhEigeartaigh S.S."/>
            <person name="Byrne K.P."/>
            <person name="Wolfe K.H."/>
        </authorList>
    </citation>
    <scope>NUCLEOTIDE SEQUENCE [LARGE SCALE GENOMIC DNA]</scope>
    <source>
        <strain evidence="6">ATCC MYA-139 / BCRC 22969 / CBS 8797 / CCRC 22969 / KCTC 17520 / NBRC 10181 / NCYC 3082</strain>
    </source>
</reference>
<dbReference type="GO" id="GO:0005634">
    <property type="term" value="C:nucleus"/>
    <property type="evidence" value="ECO:0007669"/>
    <property type="project" value="TreeGrafter"/>
</dbReference>
<dbReference type="EMBL" id="HE978321">
    <property type="protein sequence ID" value="CCK71642.1"/>
    <property type="molecule type" value="Genomic_DNA"/>
</dbReference>
<evidence type="ECO:0000256" key="1">
    <source>
        <dbReference type="ARBA" id="ARBA00022468"/>
    </source>
</evidence>
<protein>
    <submittedName>
        <fullName evidence="5">Uncharacterized protein</fullName>
    </submittedName>
</protein>
<feature type="compositionally biased region" description="Low complexity" evidence="4">
    <location>
        <begin position="248"/>
        <end position="264"/>
    </location>
</feature>
<dbReference type="Proteomes" id="UP000006310">
    <property type="component" value="Chromosome 8"/>
</dbReference>
<dbReference type="GeneID" id="34527374"/>
<reference evidence="5 6" key="1">
    <citation type="journal article" date="2011" name="Proc. Natl. Acad. Sci. U.S.A.">
        <title>Evolutionary erosion of yeast sex chromosomes by mating-type switching accidents.</title>
        <authorList>
            <person name="Gordon J.L."/>
            <person name="Armisen D."/>
            <person name="Proux-Wera E."/>
            <person name="Oheigeartaigh S.S."/>
            <person name="Byrne K.P."/>
            <person name="Wolfe K.H."/>
        </authorList>
    </citation>
    <scope>NUCLEOTIDE SEQUENCE [LARGE SCALE GENOMIC DNA]</scope>
    <source>
        <strain evidence="6">ATCC MYA-139 / BCRC 22969 / CBS 8797 / CCRC 22969 / KCTC 17520 / NBRC 10181 / NCYC 3082</strain>
    </source>
</reference>
<evidence type="ECO:0000313" key="6">
    <source>
        <dbReference type="Proteomes" id="UP000006310"/>
    </source>
</evidence>
<gene>
    <name evidence="5" type="primary">KNAG0H02280</name>
    <name evidence="5" type="ordered locus">KNAG_0H02280</name>
</gene>
<name>J7S1U3_HUIN7</name>
<keyword evidence="1" id="KW-0343">GTPase activation</keyword>
<dbReference type="GO" id="GO:0005874">
    <property type="term" value="C:microtubule"/>
    <property type="evidence" value="ECO:0007669"/>
    <property type="project" value="EnsemblFungi"/>
</dbReference>
<feature type="compositionally biased region" description="Basic and acidic residues" evidence="4">
    <location>
        <begin position="694"/>
        <end position="706"/>
    </location>
</feature>
<feature type="compositionally biased region" description="Low complexity" evidence="4">
    <location>
        <begin position="218"/>
        <end position="229"/>
    </location>
</feature>
<evidence type="ECO:0000256" key="3">
    <source>
        <dbReference type="ARBA" id="ARBA00022737"/>
    </source>
</evidence>
<evidence type="ECO:0000256" key="4">
    <source>
        <dbReference type="SAM" id="MobiDB-lite"/>
    </source>
</evidence>
<accession>J7S1U3</accession>
<dbReference type="GO" id="GO:0031505">
    <property type="term" value="P:fungal-type cell wall organization"/>
    <property type="evidence" value="ECO:0007669"/>
    <property type="project" value="EnsemblFungi"/>
</dbReference>
<feature type="region of interest" description="Disordered" evidence="4">
    <location>
        <begin position="633"/>
        <end position="707"/>
    </location>
</feature>
<evidence type="ECO:0000313" key="5">
    <source>
        <dbReference type="EMBL" id="CCK71642.1"/>
    </source>
</evidence>
<feature type="compositionally biased region" description="Acidic residues" evidence="4">
    <location>
        <begin position="1409"/>
        <end position="1422"/>
    </location>
</feature>
<dbReference type="Gene3D" id="3.80.10.10">
    <property type="entry name" value="Ribonuclease Inhibitor"/>
    <property type="match status" value="1"/>
</dbReference>
<organism evidence="5 6">
    <name type="scientific">Huiozyma naganishii (strain ATCC MYA-139 / BCRC 22969 / CBS 8797 / KCTC 17520 / NBRC 10181 / NCYC 3082 / Yp74L-3)</name>
    <name type="common">Yeast</name>
    <name type="synonym">Kazachstania naganishii</name>
    <dbReference type="NCBI Taxonomy" id="1071383"/>
    <lineage>
        <taxon>Eukaryota</taxon>
        <taxon>Fungi</taxon>
        <taxon>Dikarya</taxon>
        <taxon>Ascomycota</taxon>
        <taxon>Saccharomycotina</taxon>
        <taxon>Saccharomycetes</taxon>
        <taxon>Saccharomycetales</taxon>
        <taxon>Saccharomycetaceae</taxon>
        <taxon>Huiozyma</taxon>
    </lineage>
</organism>
<feature type="region of interest" description="Disordered" evidence="4">
    <location>
        <begin position="29"/>
        <end position="138"/>
    </location>
</feature>
<dbReference type="RefSeq" id="XP_022465887.1">
    <property type="nucleotide sequence ID" value="XM_022609497.1"/>
</dbReference>
<feature type="region of interest" description="Disordered" evidence="4">
    <location>
        <begin position="153"/>
        <end position="304"/>
    </location>
</feature>
<feature type="region of interest" description="Disordered" evidence="4">
    <location>
        <begin position="1327"/>
        <end position="1346"/>
    </location>
</feature>
<dbReference type="OMA" id="TNTYFND"/>
<feature type="compositionally biased region" description="Low complexity" evidence="4">
    <location>
        <begin position="674"/>
        <end position="693"/>
    </location>
</feature>
<feature type="compositionally biased region" description="Basic and acidic residues" evidence="4">
    <location>
        <begin position="1434"/>
        <end position="1444"/>
    </location>
</feature>
<keyword evidence="2" id="KW-0433">Leucine-rich repeat</keyword>
<feature type="compositionally biased region" description="Basic and acidic residues" evidence="4">
    <location>
        <begin position="199"/>
        <end position="216"/>
    </location>
</feature>
<feature type="compositionally biased region" description="Basic and acidic residues" evidence="4">
    <location>
        <begin position="69"/>
        <end position="78"/>
    </location>
</feature>
<feature type="compositionally biased region" description="Basic and acidic residues" evidence="4">
    <location>
        <begin position="382"/>
        <end position="401"/>
    </location>
</feature>
<feature type="compositionally biased region" description="Basic residues" evidence="4">
    <location>
        <begin position="285"/>
        <end position="294"/>
    </location>
</feature>
<evidence type="ECO:0000256" key="2">
    <source>
        <dbReference type="ARBA" id="ARBA00022614"/>
    </source>
</evidence>
<dbReference type="HOGENOM" id="CLU_004492_1_0_1"/>
<feature type="region of interest" description="Disordered" evidence="4">
    <location>
        <begin position="591"/>
        <end position="620"/>
    </location>
</feature>
<feature type="region of interest" description="Disordered" evidence="4">
    <location>
        <begin position="380"/>
        <end position="450"/>
    </location>
</feature>
<feature type="compositionally biased region" description="Low complexity" evidence="4">
    <location>
        <begin position="438"/>
        <end position="450"/>
    </location>
</feature>
<dbReference type="GO" id="GO:0005829">
    <property type="term" value="C:cytosol"/>
    <property type="evidence" value="ECO:0007669"/>
    <property type="project" value="TreeGrafter"/>
</dbReference>
<dbReference type="GO" id="GO:0031267">
    <property type="term" value="F:small GTPase binding"/>
    <property type="evidence" value="ECO:0007669"/>
    <property type="project" value="TreeGrafter"/>
</dbReference>
<feature type="compositionally biased region" description="Basic and acidic residues" evidence="4">
    <location>
        <begin position="428"/>
        <end position="437"/>
    </location>
</feature>
<dbReference type="GO" id="GO:0005096">
    <property type="term" value="F:GTPase activator activity"/>
    <property type="evidence" value="ECO:0007669"/>
    <property type="project" value="UniProtKB-KW"/>
</dbReference>
<dbReference type="InterPro" id="IPR032675">
    <property type="entry name" value="LRR_dom_sf"/>
</dbReference>
<dbReference type="KEGG" id="kng:KNAG_0H02280"/>
<dbReference type="PANTHER" id="PTHR24113:SF12">
    <property type="entry name" value="RAN GTPASE-ACTIVATING PROTEIN 1"/>
    <property type="match status" value="1"/>
</dbReference>
<proteinExistence type="predicted"/>
<dbReference type="GO" id="GO:0048471">
    <property type="term" value="C:perinuclear region of cytoplasm"/>
    <property type="evidence" value="ECO:0007669"/>
    <property type="project" value="TreeGrafter"/>
</dbReference>
<dbReference type="GO" id="GO:0005200">
    <property type="term" value="F:structural constituent of cytoskeleton"/>
    <property type="evidence" value="ECO:0007669"/>
    <property type="project" value="EnsemblFungi"/>
</dbReference>
<dbReference type="eggNOG" id="ENOG502QYHN">
    <property type="taxonomic scope" value="Eukaryota"/>
</dbReference>
<dbReference type="PANTHER" id="PTHR24113">
    <property type="entry name" value="RAN GTPASE-ACTIVATING PROTEIN 1"/>
    <property type="match status" value="1"/>
</dbReference>
<keyword evidence="3" id="KW-0677">Repeat</keyword>
<keyword evidence="6" id="KW-1185">Reference proteome</keyword>
<dbReference type="GO" id="GO:0006913">
    <property type="term" value="P:nucleocytoplasmic transport"/>
    <property type="evidence" value="ECO:0007669"/>
    <property type="project" value="TreeGrafter"/>
</dbReference>
<feature type="compositionally biased region" description="Basic and acidic residues" evidence="4">
    <location>
        <begin position="49"/>
        <end position="62"/>
    </location>
</feature>
<feature type="region of interest" description="Disordered" evidence="4">
    <location>
        <begin position="1405"/>
        <end position="1473"/>
    </location>
</feature>
<dbReference type="SUPFAM" id="SSF52047">
    <property type="entry name" value="RNI-like"/>
    <property type="match status" value="1"/>
</dbReference>
<dbReference type="GO" id="GO:0007026">
    <property type="term" value="P:negative regulation of microtubule depolymerization"/>
    <property type="evidence" value="ECO:0007669"/>
    <property type="project" value="EnsemblFungi"/>
</dbReference>
<sequence length="1473" mass="163073">MDSKDTQHYFREHNLPSLDVDWLMGCKKRRPSAGSKGWDVSGQQQHGKSNRDGEGERSEDPTPTRVHVPHADAEVCERVKRRNSIPAELENGGPRFPFGGGVASDETSLDSANAHHLRKPDGVDPAAGARRVRSMSVGDTEDMRMRAQSVEAARQQQQHKPEKKPSFFKSLFGGGHKKHVSTSSSIPVIKPRRPSIPHVSRDGDTAHRTRYRENRGESPSASTTSSVSSLQRDGRDAEVTWQGRYAQPSTGTTTTTAIPPDMTPLTKSQTASATVLPYHSTPQDHHHHHHHHHDQHGTIREGEEASNFQGLGTTATNNSSDSIISDEQEDPRLIEFLKYYKSKNYAMSAFSKVNFNAGKAKQNSGNVTLEKLRKPGKASFSIDEHLAEGDHKNNVRFDSRGRPIPAHPDNPKLPSAFKKVNRNKKSHVNPEPDKTDDSSTTLSSVPQSSSSNKFGAFLKRVTSYGAGSSTENMKSDESIASTSGVRHHTVSQFDASAATTVPGLEDLGTFKHVAFAANTYFNDPPQQICSKNPRKGEVEVKPNGSVVIHRLTPQEKRRVLKEYSSGIVVGGTGQLKLLVPMEADSEVDLKKQEEQVPIRHGDSAEEQETPTKTETESEVSAKLRNMKLAAAEAAAEARAKETPNDLNRTATNNEEEVSVSKMASHLTIDKPMVSRRSSSNILSSSNSSASLLSHESDSANAEKDEIFPPPTLKIPHQLVYTRCCHLREILPIPAILKQLKPGSTDPIPLLQLRNPRPSMVEILSFSDFISIAPISCISLDGVHLTAEMFQIILSSLMFKPTFEKLSLRNTPLDSEGWKILSYFISKCKSLLALDLTMVPHIKTNVQKPSKSSLKNKLPRMECHMEDRSDMNWHLIAGAIAFREGLEEIIVSGAKMTFAQLKTFIEVACGSTTRLGLAYNDLSAKQCEILANWIVYSRVTGLDIGFNNLKGKLAPFSAAIWNKIYGNSESNEFKYLSLNGTQLEVNEHDTSENNDFLKLLSILCYSENLKFLDLSNNPLIFPACIPTLLNCLPIFVSLLRLHIDYENITTPALVTLAECLPLCKQLSYLSVLGTELDLASCKALVEAFKKSKTLITLDVDYIYMPDSIKEKISLYAIRNIQTQLERVRKNATKEQIKQFNETHHYHHHTPDNDNQIQTLQDELANLLTVKRSTVKKEVYDKMVEEFVKKAELGREKIRKVVQDLFSLRMEGELNLEGKETLIRLCFIDASLEKGIKLLENTHSNTGRARDTVRGFGSVQSLSDTSTSDVSTLNPRETVLSSPSFGNSGHVALLPFGNAQIDTSHRNAEDTIEFRDNGPTALVDPLSVKPENGNGTAGEQDEETVVPPAKHAISPEEKDTLVKAAKSMDSDQVKEFLLKNDVSTVISVIDELHKQGFHLHHIFKKDATDKGDDDTDSPISDEQDAPASKGTTEPEESAHRMDHNETEAIDAAYDQVLDHLQKVRTSAGSTPLPKK</sequence>
<dbReference type="OrthoDB" id="8436363at2759"/>
<dbReference type="InterPro" id="IPR027038">
    <property type="entry name" value="RanGap"/>
</dbReference>